<accession>A0A4R6YU60</accession>
<dbReference type="InterPro" id="IPR036388">
    <property type="entry name" value="WH-like_DNA-bd_sf"/>
</dbReference>
<feature type="domain" description="OmpR/PhoB-type" evidence="3">
    <location>
        <begin position="3"/>
        <end position="101"/>
    </location>
</feature>
<dbReference type="Proteomes" id="UP000295293">
    <property type="component" value="Unassembled WGS sequence"/>
</dbReference>
<dbReference type="GO" id="GO:0000160">
    <property type="term" value="P:phosphorelay signal transduction system"/>
    <property type="evidence" value="ECO:0007669"/>
    <property type="project" value="InterPro"/>
</dbReference>
<dbReference type="PROSITE" id="PS51755">
    <property type="entry name" value="OMPR_PHOB"/>
    <property type="match status" value="1"/>
</dbReference>
<dbReference type="InterPro" id="IPR001867">
    <property type="entry name" value="OmpR/PhoB-type_DNA-bd"/>
</dbReference>
<dbReference type="InterPro" id="IPR011990">
    <property type="entry name" value="TPR-like_helical_dom_sf"/>
</dbReference>
<dbReference type="Gene3D" id="1.25.40.10">
    <property type="entry name" value="Tetratricopeptide repeat domain"/>
    <property type="match status" value="2"/>
</dbReference>
<dbReference type="Gene3D" id="1.10.10.10">
    <property type="entry name" value="Winged helix-like DNA-binding domain superfamily/Winged helix DNA-binding domain"/>
    <property type="match status" value="1"/>
</dbReference>
<organism evidence="4 5">
    <name type="scientific">Tahibacter aquaticus</name>
    <dbReference type="NCBI Taxonomy" id="520092"/>
    <lineage>
        <taxon>Bacteria</taxon>
        <taxon>Pseudomonadati</taxon>
        <taxon>Pseudomonadota</taxon>
        <taxon>Gammaproteobacteria</taxon>
        <taxon>Lysobacterales</taxon>
        <taxon>Rhodanobacteraceae</taxon>
        <taxon>Tahibacter</taxon>
    </lineage>
</organism>
<evidence type="ECO:0000256" key="2">
    <source>
        <dbReference type="PROSITE-ProRule" id="PRU01091"/>
    </source>
</evidence>
<reference evidence="4 5" key="1">
    <citation type="submission" date="2019-03" db="EMBL/GenBank/DDBJ databases">
        <title>Genomic Encyclopedia of Type Strains, Phase IV (KMG-IV): sequencing the most valuable type-strain genomes for metagenomic binning, comparative biology and taxonomic classification.</title>
        <authorList>
            <person name="Goeker M."/>
        </authorList>
    </citation>
    <scope>NUCLEOTIDE SEQUENCE [LARGE SCALE GENOMIC DNA]</scope>
    <source>
        <strain evidence="4 5">DSM 21667</strain>
    </source>
</reference>
<dbReference type="SUPFAM" id="SSF46894">
    <property type="entry name" value="C-terminal effector domain of the bipartite response regulators"/>
    <property type="match status" value="1"/>
</dbReference>
<dbReference type="RefSeq" id="WP_133819831.1">
    <property type="nucleotide sequence ID" value="NZ_SNZH01000010.1"/>
</dbReference>
<gene>
    <name evidence="4" type="ORF">DFR29_110244</name>
</gene>
<evidence type="ECO:0000313" key="4">
    <source>
        <dbReference type="EMBL" id="TDR41760.1"/>
    </source>
</evidence>
<feature type="DNA-binding region" description="OmpR/PhoB-type" evidence="2">
    <location>
        <begin position="3"/>
        <end position="101"/>
    </location>
</feature>
<dbReference type="InterPro" id="IPR016032">
    <property type="entry name" value="Sig_transdc_resp-reg_C-effctor"/>
</dbReference>
<dbReference type="GO" id="GO:0003677">
    <property type="term" value="F:DNA binding"/>
    <property type="evidence" value="ECO:0007669"/>
    <property type="project" value="UniProtKB-UniRule"/>
</dbReference>
<dbReference type="SUPFAM" id="SSF48452">
    <property type="entry name" value="TPR-like"/>
    <property type="match status" value="1"/>
</dbReference>
<dbReference type="GO" id="GO:0006355">
    <property type="term" value="P:regulation of DNA-templated transcription"/>
    <property type="evidence" value="ECO:0007669"/>
    <property type="project" value="InterPro"/>
</dbReference>
<keyword evidence="1 2" id="KW-0238">DNA-binding</keyword>
<protein>
    <submittedName>
        <fullName evidence="4">DNA-binding winged helix-turn-helix (WHTH) protein</fullName>
    </submittedName>
</protein>
<evidence type="ECO:0000313" key="5">
    <source>
        <dbReference type="Proteomes" id="UP000295293"/>
    </source>
</evidence>
<dbReference type="EMBL" id="SNZH01000010">
    <property type="protein sequence ID" value="TDR41760.1"/>
    <property type="molecule type" value="Genomic_DNA"/>
</dbReference>
<evidence type="ECO:0000259" key="3">
    <source>
        <dbReference type="PROSITE" id="PS51755"/>
    </source>
</evidence>
<dbReference type="Pfam" id="PF00486">
    <property type="entry name" value="Trans_reg_C"/>
    <property type="match status" value="1"/>
</dbReference>
<keyword evidence="5" id="KW-1185">Reference proteome</keyword>
<sequence length="813" mass="88456">MSSTSIGLGEFELNPATRELRRGSELIELPSSAFDGLVYLILHRERAVGRDELMAAIWGRSDVADSLLGQTLVRLRRALGDSGDTQQWIRTVPRFGYRWVGPVNAAAAAVLEQAPDGDSAAAADAAAEPAPLQAGSAADETDLAAATALPESASLLQTHAMPRRLRQHWASAVAVLALLGLLAMLHFQPRNNATKQQATTQQPTAAPAAPALVLPALVRADEEWAWLRLGLMDLVASRLRRGELATAASESVVALLRDRSETEAGPLLEASGLVGADTLRIQPEVERSQGQWLVRLRAQDQQRQLLVETHHDDAIVAAREAADTLLLRLGHLPPDRRDEAPQALTELLQRTRAAMLADQLQTALELIRRAEAPLRERPEIVLRLAQIELRAGDYLAVEQRLLALLDTVPASRDAELRGRALVTLAASYIRRERPDDAAVHYDEAIRLLQQGKAPDALGLALLGRGLVATLRGRYEQAVSDLGLARSEMESAGNALGVGQVDLNLALIEVLRLRPATALAPLIDTAARFQRVGAQEEYVFTLASIAEVQQLLLDHEAALATTERYWPPEAHSQNRRLRWKLSLVRAQALFETGRLDAAQQLVDGILAQADAELDLAVRAKTAGVQAQIAAARGEHARAARLAQAALTPALDASDRCRYLQTWTLRLRALRAQGDLVSAARETQALFAWVQQRAEPWSQTYASLARAEQEVAEQRLDSAQPLFEQALRQVDAAGAIPDDLVDVIRPYADMLVRNGQLDQARALSARIAPWADRDLRAASVFVQINSALGQTKALHLAEQRAAQLAGERPLVAIEP</sequence>
<comment type="caution">
    <text evidence="4">The sequence shown here is derived from an EMBL/GenBank/DDBJ whole genome shotgun (WGS) entry which is preliminary data.</text>
</comment>
<proteinExistence type="predicted"/>
<dbReference type="CDD" id="cd00383">
    <property type="entry name" value="trans_reg_C"/>
    <property type="match status" value="1"/>
</dbReference>
<dbReference type="SMART" id="SM00862">
    <property type="entry name" value="Trans_reg_C"/>
    <property type="match status" value="1"/>
</dbReference>
<dbReference type="OrthoDB" id="9149639at2"/>
<evidence type="ECO:0000256" key="1">
    <source>
        <dbReference type="ARBA" id="ARBA00023125"/>
    </source>
</evidence>
<name>A0A4R6YU60_9GAMM</name>
<dbReference type="AlphaFoldDB" id="A0A4R6YU60"/>